<dbReference type="Proteomes" id="UP000822688">
    <property type="component" value="Chromosome V"/>
</dbReference>
<reference evidence="2" key="1">
    <citation type="submission" date="2020-06" db="EMBL/GenBank/DDBJ databases">
        <title>WGS assembly of Ceratodon purpureus strain R40.</title>
        <authorList>
            <person name="Carey S.B."/>
            <person name="Jenkins J."/>
            <person name="Shu S."/>
            <person name="Lovell J.T."/>
            <person name="Sreedasyam A."/>
            <person name="Maumus F."/>
            <person name="Tiley G.P."/>
            <person name="Fernandez-Pozo N."/>
            <person name="Barry K."/>
            <person name="Chen C."/>
            <person name="Wang M."/>
            <person name="Lipzen A."/>
            <person name="Daum C."/>
            <person name="Saski C.A."/>
            <person name="Payton A.C."/>
            <person name="Mcbreen J.C."/>
            <person name="Conrad R.E."/>
            <person name="Kollar L.M."/>
            <person name="Olsson S."/>
            <person name="Huttunen S."/>
            <person name="Landis J.B."/>
            <person name="Wickett N.J."/>
            <person name="Johnson M.G."/>
            <person name="Rensing S.A."/>
            <person name="Grimwood J."/>
            <person name="Schmutz J."/>
            <person name="Mcdaniel S.F."/>
        </authorList>
    </citation>
    <scope>NUCLEOTIDE SEQUENCE</scope>
    <source>
        <strain evidence="2">R40</strain>
    </source>
</reference>
<organism evidence="2 3">
    <name type="scientific">Ceratodon purpureus</name>
    <name type="common">Fire moss</name>
    <name type="synonym">Dicranum purpureum</name>
    <dbReference type="NCBI Taxonomy" id="3225"/>
    <lineage>
        <taxon>Eukaryota</taxon>
        <taxon>Viridiplantae</taxon>
        <taxon>Streptophyta</taxon>
        <taxon>Embryophyta</taxon>
        <taxon>Bryophyta</taxon>
        <taxon>Bryophytina</taxon>
        <taxon>Bryopsida</taxon>
        <taxon>Dicranidae</taxon>
        <taxon>Pseudoditrichales</taxon>
        <taxon>Ditrichaceae</taxon>
        <taxon>Ceratodon</taxon>
    </lineage>
</organism>
<accession>A0A8T0HXB3</accession>
<evidence type="ECO:0000313" key="2">
    <source>
        <dbReference type="EMBL" id="KAG0575103.1"/>
    </source>
</evidence>
<dbReference type="EMBL" id="CM026426">
    <property type="protein sequence ID" value="KAG0575103.1"/>
    <property type="molecule type" value="Genomic_DNA"/>
</dbReference>
<feature type="transmembrane region" description="Helical" evidence="1">
    <location>
        <begin position="129"/>
        <end position="149"/>
    </location>
</feature>
<sequence length="246" mass="27626">MDVSSVLDYETVLCEENDGNDGWWFPNNRSDGGSPIRCREEVDRRSALVLDEQMPSIDSHSLDLCEGLSEGGQKLSDSEINHIDALCTRFGLTVAFKQELVNVVFLLLALRKMQVVRGDNRAIERTPDFTVWIVLCILFTLLVLCFSACRFREMAVWAQFCKSPPSMPPVWVGKVCKTGESQETMGVFGVSVLRNTVHTGENGSASDVEQEVKQTVDEGEALGAWSHWYDNMTDEVKHNLECWSPK</sequence>
<keyword evidence="3" id="KW-1185">Reference proteome</keyword>
<gene>
    <name evidence="2" type="ORF">KC19_VG318700</name>
</gene>
<evidence type="ECO:0000313" key="3">
    <source>
        <dbReference type="Proteomes" id="UP000822688"/>
    </source>
</evidence>
<name>A0A8T0HXB3_CERPU</name>
<protein>
    <submittedName>
        <fullName evidence="2">Uncharacterized protein</fullName>
    </submittedName>
</protein>
<keyword evidence="1" id="KW-0472">Membrane</keyword>
<dbReference type="AlphaFoldDB" id="A0A8T0HXB3"/>
<keyword evidence="1" id="KW-0812">Transmembrane</keyword>
<keyword evidence="1" id="KW-1133">Transmembrane helix</keyword>
<comment type="caution">
    <text evidence="2">The sequence shown here is derived from an EMBL/GenBank/DDBJ whole genome shotgun (WGS) entry which is preliminary data.</text>
</comment>
<proteinExistence type="predicted"/>
<evidence type="ECO:0000256" key="1">
    <source>
        <dbReference type="SAM" id="Phobius"/>
    </source>
</evidence>